<dbReference type="PROSITE" id="PS50878">
    <property type="entry name" value="RT_POL"/>
    <property type="match status" value="1"/>
</dbReference>
<evidence type="ECO:0000256" key="2">
    <source>
        <dbReference type="ARBA" id="ARBA00022695"/>
    </source>
</evidence>
<proteinExistence type="predicted"/>
<dbReference type="InterPro" id="IPR050951">
    <property type="entry name" value="Retrovirus_Pol_polyprotein"/>
</dbReference>
<evidence type="ECO:0000256" key="7">
    <source>
        <dbReference type="SAM" id="MobiDB-lite"/>
    </source>
</evidence>
<evidence type="ECO:0000256" key="3">
    <source>
        <dbReference type="ARBA" id="ARBA00022722"/>
    </source>
</evidence>
<evidence type="ECO:0000313" key="10">
    <source>
        <dbReference type="EMBL" id="PFX16730.1"/>
    </source>
</evidence>
<protein>
    <submittedName>
        <fullName evidence="10">Retrovirus-related Pol polyprotein from transposon 17.6</fullName>
    </submittedName>
</protein>
<accession>A0A2B4RJR3</accession>
<feature type="compositionally biased region" description="Polar residues" evidence="7">
    <location>
        <begin position="394"/>
        <end position="420"/>
    </location>
</feature>
<dbReference type="PANTHER" id="PTHR37984">
    <property type="entry name" value="PROTEIN CBG26694"/>
    <property type="match status" value="1"/>
</dbReference>
<evidence type="ECO:0000256" key="1">
    <source>
        <dbReference type="ARBA" id="ARBA00022679"/>
    </source>
</evidence>
<dbReference type="GO" id="GO:0016787">
    <property type="term" value="F:hydrolase activity"/>
    <property type="evidence" value="ECO:0007669"/>
    <property type="project" value="UniProtKB-KW"/>
</dbReference>
<dbReference type="GO" id="GO:0003676">
    <property type="term" value="F:nucleic acid binding"/>
    <property type="evidence" value="ECO:0007669"/>
    <property type="project" value="InterPro"/>
</dbReference>
<dbReference type="GO" id="GO:0003964">
    <property type="term" value="F:RNA-directed DNA polymerase activity"/>
    <property type="evidence" value="ECO:0007669"/>
    <property type="project" value="UniProtKB-KW"/>
</dbReference>
<keyword evidence="1" id="KW-0808">Transferase</keyword>
<feature type="compositionally biased region" description="Basic and acidic residues" evidence="7">
    <location>
        <begin position="384"/>
        <end position="393"/>
    </location>
</feature>
<gene>
    <name evidence="10" type="primary">pol</name>
    <name evidence="10" type="ORF">AWC38_SpisGene18974</name>
</gene>
<organism evidence="10 11">
    <name type="scientific">Stylophora pistillata</name>
    <name type="common">Smooth cauliflower coral</name>
    <dbReference type="NCBI Taxonomy" id="50429"/>
    <lineage>
        <taxon>Eukaryota</taxon>
        <taxon>Metazoa</taxon>
        <taxon>Cnidaria</taxon>
        <taxon>Anthozoa</taxon>
        <taxon>Hexacorallia</taxon>
        <taxon>Scleractinia</taxon>
        <taxon>Astrocoeniina</taxon>
        <taxon>Pocilloporidae</taxon>
        <taxon>Stylophora</taxon>
    </lineage>
</organism>
<feature type="region of interest" description="Disordered" evidence="7">
    <location>
        <begin position="384"/>
        <end position="444"/>
    </location>
</feature>
<keyword evidence="6" id="KW-0695">RNA-directed DNA polymerase</keyword>
<evidence type="ECO:0000256" key="5">
    <source>
        <dbReference type="ARBA" id="ARBA00022801"/>
    </source>
</evidence>
<dbReference type="Pfam" id="PF00078">
    <property type="entry name" value="RVT_1"/>
    <property type="match status" value="1"/>
</dbReference>
<dbReference type="InterPro" id="IPR012337">
    <property type="entry name" value="RNaseH-like_sf"/>
</dbReference>
<evidence type="ECO:0000256" key="4">
    <source>
        <dbReference type="ARBA" id="ARBA00022759"/>
    </source>
</evidence>
<evidence type="ECO:0000256" key="6">
    <source>
        <dbReference type="ARBA" id="ARBA00022918"/>
    </source>
</evidence>
<name>A0A2B4RJR3_STYPI</name>
<dbReference type="Gene3D" id="3.30.420.10">
    <property type="entry name" value="Ribonuclease H-like superfamily/Ribonuclease H"/>
    <property type="match status" value="1"/>
</dbReference>
<feature type="domain" description="Reverse transcriptase" evidence="8">
    <location>
        <begin position="1"/>
        <end position="65"/>
    </location>
</feature>
<dbReference type="STRING" id="50429.A0A2B4RJR3"/>
<dbReference type="GO" id="GO:0004519">
    <property type="term" value="F:endonuclease activity"/>
    <property type="evidence" value="ECO:0007669"/>
    <property type="project" value="UniProtKB-KW"/>
</dbReference>
<dbReference type="InterPro" id="IPR043128">
    <property type="entry name" value="Rev_trsase/Diguanyl_cyclase"/>
</dbReference>
<sequence>MENLLQGIPQVIVRMDDILISGKDDNDHMAKLEAVLKKLSTAGLRLRREKCFFMVPEVTYSGYVINGRGIKPVAAKVEAIQNAPAPGNVTQLRAFLGMLNYHRFLPDIATVLQPLHKLEALAIIFGVKKFNQFLYRHKFTIQTNDKPLEGLFNEEKGVPHQAAPSVQRWALTLVAYEYKTAYKVGKADALSRLPLSEMPESVPIAGETVLLLEHLEQTPVNAWHIREWRRLDRVLSRVCIFKVDHIMQSTTSAATIVKLKEIFAIYGLPETIVSDNGPNFTSAELEEFFAKNGVAPAQLLMKRKLRTRLDLLLPNTARQGRLKQGNQKDAHDYHAKERDLDTSDPVFVKYFSSPKSWQKGTVVSSTGPVSALVELQDGRIVHSHQDHLRKDPSASEQNQESTSPGPVNPQHQSDESSTPKTPKAGSPCPIRNRRRTERFKDFKL</sequence>
<dbReference type="Proteomes" id="UP000225706">
    <property type="component" value="Unassembled WGS sequence"/>
</dbReference>
<evidence type="ECO:0000259" key="8">
    <source>
        <dbReference type="PROSITE" id="PS50878"/>
    </source>
</evidence>
<dbReference type="InterPro" id="IPR001584">
    <property type="entry name" value="Integrase_cat-core"/>
</dbReference>
<reference evidence="11" key="1">
    <citation type="journal article" date="2017" name="bioRxiv">
        <title>Comparative analysis of the genomes of Stylophora pistillata and Acropora digitifera provides evidence for extensive differences between species of corals.</title>
        <authorList>
            <person name="Voolstra C.R."/>
            <person name="Li Y."/>
            <person name="Liew Y.J."/>
            <person name="Baumgarten S."/>
            <person name="Zoccola D."/>
            <person name="Flot J.-F."/>
            <person name="Tambutte S."/>
            <person name="Allemand D."/>
            <person name="Aranda M."/>
        </authorList>
    </citation>
    <scope>NUCLEOTIDE SEQUENCE [LARGE SCALE GENOMIC DNA]</scope>
</reference>
<dbReference type="InterPro" id="IPR041373">
    <property type="entry name" value="RT_RNaseH"/>
</dbReference>
<evidence type="ECO:0000259" key="9">
    <source>
        <dbReference type="PROSITE" id="PS50994"/>
    </source>
</evidence>
<keyword evidence="4" id="KW-0255">Endonuclease</keyword>
<comment type="caution">
    <text evidence="10">The sequence shown here is derived from an EMBL/GenBank/DDBJ whole genome shotgun (WGS) entry which is preliminary data.</text>
</comment>
<dbReference type="Gene3D" id="3.30.70.270">
    <property type="match status" value="2"/>
</dbReference>
<keyword evidence="11" id="KW-1185">Reference proteome</keyword>
<dbReference type="GO" id="GO:0015074">
    <property type="term" value="P:DNA integration"/>
    <property type="evidence" value="ECO:0007669"/>
    <property type="project" value="InterPro"/>
</dbReference>
<evidence type="ECO:0000313" key="11">
    <source>
        <dbReference type="Proteomes" id="UP000225706"/>
    </source>
</evidence>
<dbReference type="InterPro" id="IPR036397">
    <property type="entry name" value="RNaseH_sf"/>
</dbReference>
<dbReference type="Pfam" id="PF17917">
    <property type="entry name" value="RT_RNaseH"/>
    <property type="match status" value="1"/>
</dbReference>
<keyword evidence="5" id="KW-0378">Hydrolase</keyword>
<feature type="domain" description="Integrase catalytic" evidence="9">
    <location>
        <begin position="199"/>
        <end position="295"/>
    </location>
</feature>
<dbReference type="PROSITE" id="PS50994">
    <property type="entry name" value="INTEGRASE"/>
    <property type="match status" value="1"/>
</dbReference>
<dbReference type="SUPFAM" id="SSF53098">
    <property type="entry name" value="Ribonuclease H-like"/>
    <property type="match status" value="1"/>
</dbReference>
<dbReference type="InterPro" id="IPR043502">
    <property type="entry name" value="DNA/RNA_pol_sf"/>
</dbReference>
<dbReference type="EMBL" id="LSMT01000522">
    <property type="protein sequence ID" value="PFX16730.1"/>
    <property type="molecule type" value="Genomic_DNA"/>
</dbReference>
<dbReference type="AlphaFoldDB" id="A0A2B4RJR3"/>
<keyword evidence="2" id="KW-0548">Nucleotidyltransferase</keyword>
<dbReference type="PANTHER" id="PTHR37984:SF13">
    <property type="entry name" value="RIBONUCLEASE H"/>
    <property type="match status" value="1"/>
</dbReference>
<dbReference type="OrthoDB" id="5989969at2759"/>
<dbReference type="InterPro" id="IPR000477">
    <property type="entry name" value="RT_dom"/>
</dbReference>
<dbReference type="SUPFAM" id="SSF56672">
    <property type="entry name" value="DNA/RNA polymerases"/>
    <property type="match status" value="1"/>
</dbReference>
<keyword evidence="3" id="KW-0540">Nuclease</keyword>